<keyword evidence="1" id="KW-0378">Hydrolase</keyword>
<dbReference type="InterPro" id="IPR018550">
    <property type="entry name" value="Lipid-A_deacylase-rel"/>
</dbReference>
<comment type="caution">
    <text evidence="1">The sequence shown here is derived from an EMBL/GenBank/DDBJ whole genome shotgun (WGS) entry which is preliminary data.</text>
</comment>
<name>A0ABX2SQY7_VREZH</name>
<keyword evidence="2" id="KW-1185">Reference proteome</keyword>
<sequence>MQRILLRRLVAALLPGIILLGAPEMSQADGYITLGTTSEGTPAVSLGLDRTFDLARWHPQLTLRLGSGVLLLPGDDGEDNVAWTLTPALRWSFAGERGVFVEAGIGAALFLNTHHEKRRLSTAFQFEDRLAIGMALGSGELLASLIHYSNAGIKRPNNGFETLSLGYRHPF</sequence>
<dbReference type="EMBL" id="JACCDD010000002">
    <property type="protein sequence ID" value="NYS44479.1"/>
    <property type="molecule type" value="Genomic_DNA"/>
</dbReference>
<organism evidence="1 2">
    <name type="scientific">Vreelandella zhaodongensis</name>
    <name type="common">Halomonas zhaodongensis</name>
    <dbReference type="NCBI Taxonomy" id="1176240"/>
    <lineage>
        <taxon>Bacteria</taxon>
        <taxon>Pseudomonadati</taxon>
        <taxon>Pseudomonadota</taxon>
        <taxon>Gammaproteobacteria</taxon>
        <taxon>Oceanospirillales</taxon>
        <taxon>Halomonadaceae</taxon>
        <taxon>Vreelandella</taxon>
    </lineage>
</organism>
<dbReference type="Proteomes" id="UP000528918">
    <property type="component" value="Unassembled WGS sequence"/>
</dbReference>
<dbReference type="Gene3D" id="2.40.160.20">
    <property type="match status" value="1"/>
</dbReference>
<dbReference type="Pfam" id="PF09411">
    <property type="entry name" value="PagL"/>
    <property type="match status" value="1"/>
</dbReference>
<evidence type="ECO:0000313" key="2">
    <source>
        <dbReference type="Proteomes" id="UP000528918"/>
    </source>
</evidence>
<dbReference type="GO" id="GO:0016787">
    <property type="term" value="F:hydrolase activity"/>
    <property type="evidence" value="ECO:0007669"/>
    <property type="project" value="UniProtKB-KW"/>
</dbReference>
<proteinExistence type="predicted"/>
<accession>A0ABX2SQY7</accession>
<reference evidence="1 2" key="1">
    <citation type="journal article" date="2013" name="Antonie Van Leeuwenhoek">
        <title>Halomonas zhaodongensis sp. nov., a slightly halophilic bacterium isolated from saline-alkaline soils in Zhaodong, China.</title>
        <authorList>
            <person name="Jiang J."/>
            <person name="Pan Y."/>
            <person name="Meng L."/>
            <person name="Hu S."/>
            <person name="Zhang X."/>
            <person name="Hu B."/>
            <person name="Meng J."/>
            <person name="Li C."/>
            <person name="Huang H."/>
            <person name="Wang K."/>
            <person name="Su T."/>
        </authorList>
    </citation>
    <scope>NUCLEOTIDE SEQUENCE [LARGE SCALE GENOMIC DNA]</scope>
    <source>
        <strain evidence="1 2">NEAU-ST10-25</strain>
    </source>
</reference>
<dbReference type="RefSeq" id="WP_179927300.1">
    <property type="nucleotide sequence ID" value="NZ_JACCDD010000002.1"/>
</dbReference>
<gene>
    <name evidence="1" type="ORF">HZS79_05870</name>
</gene>
<evidence type="ECO:0000313" key="1">
    <source>
        <dbReference type="EMBL" id="NYS44479.1"/>
    </source>
</evidence>
<protein>
    <submittedName>
        <fullName evidence="1">Acyloxyacyl hydrolase</fullName>
    </submittedName>
</protein>